<name>A0A094WIP0_ALKAL</name>
<dbReference type="InterPro" id="IPR039425">
    <property type="entry name" value="RNA_pol_sigma-70-like"/>
</dbReference>
<keyword evidence="4" id="KW-0804">Transcription</keyword>
<dbReference type="EMBL" id="ALPT02000050">
    <property type="protein sequence ID" value="KGA96696.1"/>
    <property type="molecule type" value="Genomic_DNA"/>
</dbReference>
<dbReference type="GO" id="GO:0016987">
    <property type="term" value="F:sigma factor activity"/>
    <property type="evidence" value="ECO:0007669"/>
    <property type="project" value="UniProtKB-KW"/>
</dbReference>
<keyword evidence="9" id="KW-1185">Reference proteome</keyword>
<dbReference type="Gene3D" id="1.10.1740.10">
    <property type="match status" value="1"/>
</dbReference>
<accession>A0A094WIP0</accession>
<dbReference type="GO" id="GO:0006352">
    <property type="term" value="P:DNA-templated transcription initiation"/>
    <property type="evidence" value="ECO:0007669"/>
    <property type="project" value="InterPro"/>
</dbReference>
<evidence type="ECO:0000259" key="5">
    <source>
        <dbReference type="Pfam" id="PF04542"/>
    </source>
</evidence>
<dbReference type="CDD" id="cd06171">
    <property type="entry name" value="Sigma70_r4"/>
    <property type="match status" value="1"/>
</dbReference>
<evidence type="ECO:0000256" key="2">
    <source>
        <dbReference type="ARBA" id="ARBA00023015"/>
    </source>
</evidence>
<evidence type="ECO:0000256" key="4">
    <source>
        <dbReference type="ARBA" id="ARBA00023163"/>
    </source>
</evidence>
<protein>
    <submittedName>
        <fullName evidence="7">RNA polymerase sigma factor SigY</fullName>
    </submittedName>
</protein>
<comment type="similarity">
    <text evidence="1">Belongs to the sigma-70 factor family. ECF subfamily.</text>
</comment>
<dbReference type="InterPro" id="IPR007627">
    <property type="entry name" value="RNA_pol_sigma70_r2"/>
</dbReference>
<dbReference type="SUPFAM" id="SSF88659">
    <property type="entry name" value="Sigma3 and sigma4 domains of RNA polymerase sigma factors"/>
    <property type="match status" value="1"/>
</dbReference>
<dbReference type="InterPro" id="IPR013325">
    <property type="entry name" value="RNA_pol_sigma_r2"/>
</dbReference>
<dbReference type="Proteomes" id="UP000002754">
    <property type="component" value="Unassembled WGS sequence"/>
</dbReference>
<dbReference type="AlphaFoldDB" id="A0A094WIP0"/>
<reference evidence="8 10" key="2">
    <citation type="submission" date="2014-01" db="EMBL/GenBank/DDBJ databases">
        <title>Draft genome sequencing of Bacillus alcalophilus CGMCC 1.3604.</title>
        <authorList>
            <person name="Yang J."/>
            <person name="Diao L."/>
            <person name="Yang S."/>
        </authorList>
    </citation>
    <scope>NUCLEOTIDE SEQUENCE [LARGE SCALE GENOMIC DNA]</scope>
    <source>
        <strain evidence="8 10">CGMCC 1.3604</strain>
    </source>
</reference>
<dbReference type="Pfam" id="PF08281">
    <property type="entry name" value="Sigma70_r4_2"/>
    <property type="match status" value="1"/>
</dbReference>
<dbReference type="GO" id="GO:0003677">
    <property type="term" value="F:DNA binding"/>
    <property type="evidence" value="ECO:0007669"/>
    <property type="project" value="InterPro"/>
</dbReference>
<dbReference type="eggNOG" id="COG1595">
    <property type="taxonomic scope" value="Bacteria"/>
</dbReference>
<evidence type="ECO:0000256" key="1">
    <source>
        <dbReference type="ARBA" id="ARBA00010641"/>
    </source>
</evidence>
<dbReference type="NCBIfam" id="TIGR02937">
    <property type="entry name" value="sigma70-ECF"/>
    <property type="match status" value="1"/>
</dbReference>
<reference evidence="7 9" key="1">
    <citation type="journal article" date="2014" name="Genome Announc.">
        <title>Draft Genome Sequence of Bacillus alcalophilus AV1934, a Classic Alkaliphile Isolated from Human Feces in 1934.</title>
        <authorList>
            <person name="Attie O."/>
            <person name="Jayaprakash A."/>
            <person name="Shah H."/>
            <person name="Paulsen I.T."/>
            <person name="Morino M."/>
            <person name="Takahashi Y."/>
            <person name="Narumi I."/>
            <person name="Sachidanandam R."/>
            <person name="Satoh K."/>
            <person name="Ito M."/>
            <person name="Krulwich T.A."/>
        </authorList>
    </citation>
    <scope>NUCLEOTIDE SEQUENCE [LARGE SCALE GENOMIC DNA]</scope>
    <source>
        <strain evidence="7 9">AV1934</strain>
    </source>
</reference>
<dbReference type="SUPFAM" id="SSF88946">
    <property type="entry name" value="Sigma2 domain of RNA polymerase sigma factors"/>
    <property type="match status" value="1"/>
</dbReference>
<dbReference type="OrthoDB" id="3472490at2"/>
<dbReference type="RefSeq" id="WP_003322184.1">
    <property type="nucleotide sequence ID" value="NZ_ALPT02000050.1"/>
</dbReference>
<dbReference type="InterPro" id="IPR013324">
    <property type="entry name" value="RNA_pol_sigma_r3/r4-like"/>
</dbReference>
<keyword evidence="2" id="KW-0805">Transcription regulation</keyword>
<comment type="caution">
    <text evidence="7">The sequence shown here is derived from an EMBL/GenBank/DDBJ whole genome shotgun (WGS) entry which is preliminary data.</text>
</comment>
<sequence>MEQIEDLALITKVLLGNEEAYTDLYERHYPFLFKYLLKLTVNEELSKDLAQETMLKAYLKLASYKGESQFSTWLISIASRQYLDHLRKRKREKAKLEHIKESLTRQLNWKADKQGICWSETFVDFNDLDANSKVPILLKHYYGYQYDEIAKMLQIREGTVKSRVHNGLKKIRKEWRNEDER</sequence>
<dbReference type="EMBL" id="JALP01000029">
    <property type="protein sequence ID" value="THG92003.1"/>
    <property type="molecule type" value="Genomic_DNA"/>
</dbReference>
<keyword evidence="3" id="KW-0731">Sigma factor</keyword>
<gene>
    <name evidence="8" type="ORF">AJ85_21420</name>
    <name evidence="7" type="ORF">BALCAV_0214790</name>
</gene>
<dbReference type="PANTHER" id="PTHR43133">
    <property type="entry name" value="RNA POLYMERASE ECF-TYPE SIGMA FACTO"/>
    <property type="match status" value="1"/>
</dbReference>
<dbReference type="STRING" id="1218173.BALCAV_0214790"/>
<evidence type="ECO:0000313" key="9">
    <source>
        <dbReference type="Proteomes" id="UP000002754"/>
    </source>
</evidence>
<dbReference type="InterPro" id="IPR013249">
    <property type="entry name" value="RNA_pol_sigma70_r4_t2"/>
</dbReference>
<dbReference type="NCBIfam" id="NF007216">
    <property type="entry name" value="PRK09638.1"/>
    <property type="match status" value="1"/>
</dbReference>
<evidence type="ECO:0000256" key="3">
    <source>
        <dbReference type="ARBA" id="ARBA00023082"/>
    </source>
</evidence>
<dbReference type="Pfam" id="PF04542">
    <property type="entry name" value="Sigma70_r2"/>
    <property type="match status" value="1"/>
</dbReference>
<evidence type="ECO:0000259" key="6">
    <source>
        <dbReference type="Pfam" id="PF08281"/>
    </source>
</evidence>
<dbReference type="Proteomes" id="UP000297014">
    <property type="component" value="Unassembled WGS sequence"/>
</dbReference>
<dbReference type="Gene3D" id="1.10.10.10">
    <property type="entry name" value="Winged helix-like DNA-binding domain superfamily/Winged helix DNA-binding domain"/>
    <property type="match status" value="1"/>
</dbReference>
<proteinExistence type="inferred from homology"/>
<feature type="domain" description="RNA polymerase sigma-70 region 2" evidence="5">
    <location>
        <begin position="24"/>
        <end position="91"/>
    </location>
</feature>
<organism evidence="7 9">
    <name type="scientific">Alkalihalobacillus alcalophilus ATCC 27647 = CGMCC 1.3604</name>
    <dbReference type="NCBI Taxonomy" id="1218173"/>
    <lineage>
        <taxon>Bacteria</taxon>
        <taxon>Bacillati</taxon>
        <taxon>Bacillota</taxon>
        <taxon>Bacilli</taxon>
        <taxon>Bacillales</taxon>
        <taxon>Bacillaceae</taxon>
        <taxon>Alkalihalobacillus</taxon>
    </lineage>
</organism>
<evidence type="ECO:0000313" key="10">
    <source>
        <dbReference type="Proteomes" id="UP000297014"/>
    </source>
</evidence>
<evidence type="ECO:0000313" key="7">
    <source>
        <dbReference type="EMBL" id="KGA96696.1"/>
    </source>
</evidence>
<dbReference type="InterPro" id="IPR036388">
    <property type="entry name" value="WH-like_DNA-bd_sf"/>
</dbReference>
<dbReference type="PANTHER" id="PTHR43133:SF60">
    <property type="entry name" value="RNA POLYMERASE SIGMA FACTOR SIGV"/>
    <property type="match status" value="1"/>
</dbReference>
<dbReference type="InterPro" id="IPR014284">
    <property type="entry name" value="RNA_pol_sigma-70_dom"/>
</dbReference>
<evidence type="ECO:0000313" key="8">
    <source>
        <dbReference type="EMBL" id="THG92003.1"/>
    </source>
</evidence>
<feature type="domain" description="RNA polymerase sigma factor 70 region 4 type 2" evidence="6">
    <location>
        <begin position="131"/>
        <end position="171"/>
    </location>
</feature>